<dbReference type="Gene3D" id="3.40.50.80">
    <property type="entry name" value="Nucleotide-binding domain of ferredoxin-NADP reductase (FNR) module"/>
    <property type="match status" value="1"/>
</dbReference>
<evidence type="ECO:0000256" key="1">
    <source>
        <dbReference type="ARBA" id="ARBA00004141"/>
    </source>
</evidence>
<dbReference type="EMBL" id="QUSZ01007745">
    <property type="protein sequence ID" value="RHY01668.1"/>
    <property type="molecule type" value="Genomic_DNA"/>
</dbReference>
<sequence length="716" mass="77832">MFIPLANECARLTLTLADKTPQNPQPLSDPNFHSTTRFRTMLKSLALAASVANVVAASSGCASDPLFAAQPTVAMGDSMTMRTFVKDTTACVQVTFPSAAKTGWTSIGFSQTPYMVNNPIKNVVVFDTASAATKLYLMASYESHNVPLQPGAMSITPIQGSVANGVISFTFERPLVATTQYDIDLDPTGATCVIWGYAGRAWPDKHSDYGAVYVALSTSTIHDQATIRPTRTPAIAAVTFGIMVVLGFIATYTSLCRRLLRRSLWPPSKRASEYAPDPVNVGEAIIVLVYVGGAVVIGVTVNTTFADLNTSHRWCLIAGHVALQALVFLLLPVARGYHWELAFGTSHDRVLKFHRWLGGLCFVSSIVHLVLNIANHVAIGDSALYGPQDAVPLFGLLSFIAFATMSVVSIDPIRRSLYEVFYYHHRVASVVGLVFVMLHSPTVQYTMIFPLVIYGVSFISRFRGFFHRYQVTAVASSNTVLLTLAPTTQTTKWAKNGNPCAYFWVNIPSVSLLQWHPLSSIVTRDGQTIAFCLKSMAPDSFVDHVVKKVAAAPVGTPLAIVVGGPYGIPAIDVDTYSDLVLVAGGIGITPMLSIVNRFRHIPGTRTIHLYWVVRSPQDLLAADDVMFPLPPNVRPTFYVSQARESGAIASRYADDHIPYVHGKPVMDELINTTRFAANKAANSVGILACGPAGLVQETEWYSHKCGFDFHKEGFAF</sequence>
<evidence type="ECO:0000313" key="8">
    <source>
        <dbReference type="EMBL" id="RHY01668.1"/>
    </source>
</evidence>
<feature type="transmembrane region" description="Helical" evidence="6">
    <location>
        <begin position="281"/>
        <end position="305"/>
    </location>
</feature>
<dbReference type="Pfam" id="PF03351">
    <property type="entry name" value="DOMON"/>
    <property type="match status" value="1"/>
</dbReference>
<keyword evidence="4" id="KW-0560">Oxidoreductase</keyword>
<evidence type="ECO:0000256" key="6">
    <source>
        <dbReference type="SAM" id="Phobius"/>
    </source>
</evidence>
<reference evidence="8 9" key="1">
    <citation type="submission" date="2018-08" db="EMBL/GenBank/DDBJ databases">
        <title>Aphanomyces genome sequencing and annotation.</title>
        <authorList>
            <person name="Minardi D."/>
            <person name="Oidtmann B."/>
            <person name="Van Der Giezen M."/>
            <person name="Studholme D.J."/>
        </authorList>
    </citation>
    <scope>NUCLEOTIDE SEQUENCE [LARGE SCALE GENOMIC DNA]</scope>
    <source>
        <strain evidence="8 9">Kv</strain>
    </source>
</reference>
<dbReference type="Pfam" id="PF08030">
    <property type="entry name" value="NAD_binding_6"/>
    <property type="match status" value="1"/>
</dbReference>
<dbReference type="InterPro" id="IPR039261">
    <property type="entry name" value="FNR_nucleotide-bd"/>
</dbReference>
<organism evidence="8 9">
    <name type="scientific">Aphanomyces astaci</name>
    <name type="common">Crayfish plague agent</name>
    <dbReference type="NCBI Taxonomy" id="112090"/>
    <lineage>
        <taxon>Eukaryota</taxon>
        <taxon>Sar</taxon>
        <taxon>Stramenopiles</taxon>
        <taxon>Oomycota</taxon>
        <taxon>Saprolegniomycetes</taxon>
        <taxon>Saprolegniales</taxon>
        <taxon>Verrucalvaceae</taxon>
        <taxon>Aphanomyces</taxon>
    </lineage>
</organism>
<comment type="subcellular location">
    <subcellularLocation>
        <location evidence="1">Membrane</location>
        <topology evidence="1">Multi-pass membrane protein</topology>
    </subcellularLocation>
</comment>
<dbReference type="GO" id="GO:0016491">
    <property type="term" value="F:oxidoreductase activity"/>
    <property type="evidence" value="ECO:0007669"/>
    <property type="project" value="UniProtKB-KW"/>
</dbReference>
<comment type="caution">
    <text evidence="8">The sequence shown here is derived from an EMBL/GenBank/DDBJ whole genome shotgun (WGS) entry which is preliminary data.</text>
</comment>
<feature type="transmembrane region" description="Helical" evidence="6">
    <location>
        <begin position="390"/>
        <end position="408"/>
    </location>
</feature>
<keyword evidence="3 6" id="KW-1133">Transmembrane helix</keyword>
<evidence type="ECO:0000256" key="2">
    <source>
        <dbReference type="ARBA" id="ARBA00022692"/>
    </source>
</evidence>
<dbReference type="SUPFAM" id="SSF52343">
    <property type="entry name" value="Ferredoxin reductase-like, C-terminal NADP-linked domain"/>
    <property type="match status" value="1"/>
</dbReference>
<dbReference type="InterPro" id="IPR050369">
    <property type="entry name" value="RBOH/FRE"/>
</dbReference>
<feature type="transmembrane region" description="Helical" evidence="6">
    <location>
        <begin position="311"/>
        <end position="334"/>
    </location>
</feature>
<dbReference type="SFLD" id="SFLDG01168">
    <property type="entry name" value="Ferric_reductase_subgroup_(FRE"/>
    <property type="match status" value="1"/>
</dbReference>
<dbReference type="PANTHER" id="PTHR11972">
    <property type="entry name" value="NADPH OXIDASE"/>
    <property type="match status" value="1"/>
</dbReference>
<dbReference type="GO" id="GO:0005886">
    <property type="term" value="C:plasma membrane"/>
    <property type="evidence" value="ECO:0007669"/>
    <property type="project" value="TreeGrafter"/>
</dbReference>
<keyword evidence="2 6" id="KW-0812">Transmembrane</keyword>
<feature type="domain" description="DOMON" evidence="7">
    <location>
        <begin position="77"/>
        <end position="198"/>
    </location>
</feature>
<evidence type="ECO:0000313" key="9">
    <source>
        <dbReference type="Proteomes" id="UP000265427"/>
    </source>
</evidence>
<keyword evidence="5 6" id="KW-0472">Membrane</keyword>
<gene>
    <name evidence="8" type="ORF">DYB36_009131</name>
</gene>
<dbReference type="CDD" id="cd06186">
    <property type="entry name" value="NOX_Duox_like_FAD_NADP"/>
    <property type="match status" value="1"/>
</dbReference>
<evidence type="ECO:0000256" key="5">
    <source>
        <dbReference type="ARBA" id="ARBA00023136"/>
    </source>
</evidence>
<dbReference type="Proteomes" id="UP000265427">
    <property type="component" value="Unassembled WGS sequence"/>
</dbReference>
<dbReference type="InterPro" id="IPR005018">
    <property type="entry name" value="DOMON_domain"/>
</dbReference>
<evidence type="ECO:0000259" key="7">
    <source>
        <dbReference type="PROSITE" id="PS50836"/>
    </source>
</evidence>
<name>A0A397A724_APHAT</name>
<dbReference type="SFLD" id="SFLDS00052">
    <property type="entry name" value="Ferric_Reductase_Domain"/>
    <property type="match status" value="1"/>
</dbReference>
<dbReference type="Pfam" id="PF01794">
    <property type="entry name" value="Ferric_reduct"/>
    <property type="match status" value="1"/>
</dbReference>
<proteinExistence type="predicted"/>
<protein>
    <recommendedName>
        <fullName evidence="7">DOMON domain-containing protein</fullName>
    </recommendedName>
</protein>
<dbReference type="PANTHER" id="PTHR11972:SF69">
    <property type="entry name" value="FERRIC REDUCTION OXIDASE 6-RELATED"/>
    <property type="match status" value="1"/>
</dbReference>
<dbReference type="VEuPathDB" id="FungiDB:H257_08279"/>
<accession>A0A397A724</accession>
<feature type="transmembrane region" description="Helical" evidence="6">
    <location>
        <begin position="234"/>
        <end position="260"/>
    </location>
</feature>
<dbReference type="PROSITE" id="PS50836">
    <property type="entry name" value="DOMON"/>
    <property type="match status" value="1"/>
</dbReference>
<dbReference type="InterPro" id="IPR013130">
    <property type="entry name" value="Fe3_Rdtase_TM_dom"/>
</dbReference>
<dbReference type="AlphaFoldDB" id="A0A397A724"/>
<evidence type="ECO:0000256" key="4">
    <source>
        <dbReference type="ARBA" id="ARBA00023002"/>
    </source>
</evidence>
<dbReference type="CDD" id="cd09631">
    <property type="entry name" value="DOMON_DOH"/>
    <property type="match status" value="1"/>
</dbReference>
<evidence type="ECO:0000256" key="3">
    <source>
        <dbReference type="ARBA" id="ARBA00022989"/>
    </source>
</evidence>
<dbReference type="InterPro" id="IPR045266">
    <property type="entry name" value="DOH_DOMON"/>
</dbReference>
<dbReference type="InterPro" id="IPR013121">
    <property type="entry name" value="Fe_red_NAD-bd_6"/>
</dbReference>
<feature type="transmembrane region" description="Helical" evidence="6">
    <location>
        <begin position="355"/>
        <end position="378"/>
    </location>
</feature>